<name>A0A9D4UWV7_ADICA</name>
<dbReference type="OrthoDB" id="44015at2759"/>
<dbReference type="FunFam" id="1.25.40.90:FF:000005">
    <property type="entry name" value="Clathrin assembly protein AP180"/>
    <property type="match status" value="1"/>
</dbReference>
<evidence type="ECO:0000256" key="8">
    <source>
        <dbReference type="ARBA" id="ARBA00023329"/>
    </source>
</evidence>
<dbReference type="GO" id="GO:0005545">
    <property type="term" value="F:1-phosphatidylinositol binding"/>
    <property type="evidence" value="ECO:0007669"/>
    <property type="project" value="InterPro"/>
</dbReference>
<dbReference type="GO" id="GO:0000149">
    <property type="term" value="F:SNARE binding"/>
    <property type="evidence" value="ECO:0007669"/>
    <property type="project" value="TreeGrafter"/>
</dbReference>
<dbReference type="InterPro" id="IPR045192">
    <property type="entry name" value="AP180-like"/>
</dbReference>
<keyword evidence="5" id="KW-0333">Golgi apparatus</keyword>
<feature type="region of interest" description="Disordered" evidence="9">
    <location>
        <begin position="303"/>
        <end position="322"/>
    </location>
</feature>
<dbReference type="GO" id="GO:0072583">
    <property type="term" value="P:clathrin-dependent endocytosis"/>
    <property type="evidence" value="ECO:0007669"/>
    <property type="project" value="InterPro"/>
</dbReference>
<protein>
    <recommendedName>
        <fullName evidence="10">ENTH domain-containing protein</fullName>
    </recommendedName>
</protein>
<dbReference type="GO" id="GO:0030136">
    <property type="term" value="C:clathrin-coated vesicle"/>
    <property type="evidence" value="ECO:0007669"/>
    <property type="project" value="UniProtKB-SubCell"/>
</dbReference>
<dbReference type="Gene3D" id="1.25.40.90">
    <property type="match status" value="1"/>
</dbReference>
<comment type="caution">
    <text evidence="11">The sequence shown here is derived from an EMBL/GenBank/DDBJ whole genome shotgun (WGS) entry which is preliminary data.</text>
</comment>
<proteinExistence type="predicted"/>
<gene>
    <name evidence="11" type="ORF">GOP47_0009435</name>
</gene>
<evidence type="ECO:0000256" key="6">
    <source>
        <dbReference type="ARBA" id="ARBA00023136"/>
    </source>
</evidence>
<keyword evidence="7" id="KW-0168">Coated pit</keyword>
<dbReference type="Pfam" id="PF07651">
    <property type="entry name" value="ANTH"/>
    <property type="match status" value="1"/>
</dbReference>
<evidence type="ECO:0000259" key="10">
    <source>
        <dbReference type="PROSITE" id="PS50942"/>
    </source>
</evidence>
<organism evidence="11 12">
    <name type="scientific">Adiantum capillus-veneris</name>
    <name type="common">Maidenhair fern</name>
    <dbReference type="NCBI Taxonomy" id="13818"/>
    <lineage>
        <taxon>Eukaryota</taxon>
        <taxon>Viridiplantae</taxon>
        <taxon>Streptophyta</taxon>
        <taxon>Embryophyta</taxon>
        <taxon>Tracheophyta</taxon>
        <taxon>Polypodiopsida</taxon>
        <taxon>Polypodiidae</taxon>
        <taxon>Polypodiales</taxon>
        <taxon>Pteridineae</taxon>
        <taxon>Pteridaceae</taxon>
        <taxon>Vittarioideae</taxon>
        <taxon>Adiantum</taxon>
    </lineage>
</organism>
<dbReference type="GO" id="GO:0005546">
    <property type="term" value="F:phosphatidylinositol-4,5-bisphosphate binding"/>
    <property type="evidence" value="ECO:0007669"/>
    <property type="project" value="TreeGrafter"/>
</dbReference>
<dbReference type="SUPFAM" id="SSF89009">
    <property type="entry name" value="GAT-like domain"/>
    <property type="match status" value="1"/>
</dbReference>
<dbReference type="PROSITE" id="PS50942">
    <property type="entry name" value="ENTH"/>
    <property type="match status" value="1"/>
</dbReference>
<evidence type="ECO:0000256" key="3">
    <source>
        <dbReference type="ARBA" id="ARBA00004600"/>
    </source>
</evidence>
<dbReference type="GO" id="GO:0048268">
    <property type="term" value="P:clathrin coat assembly"/>
    <property type="evidence" value="ECO:0007669"/>
    <property type="project" value="InterPro"/>
</dbReference>
<feature type="domain" description="ENTH" evidence="10">
    <location>
        <begin position="27"/>
        <end position="165"/>
    </location>
</feature>
<evidence type="ECO:0000313" key="11">
    <source>
        <dbReference type="EMBL" id="KAI5075359.1"/>
    </source>
</evidence>
<sequence>MAAGSTQESLRKVLGAIKDSTKVGLAQINSEYKDLDIAIVKATNHVESPPKEKHIRTIFAATSASRPRADVAYCIHALARRVSKTHNWTVALKSLLVIHRSLREGDPTFREELINYSRSRRLAFNLSNFKDDSSPSAWDYSAWVRTYALYLEERLECFRVLKYDLDSDRILRVKELDTVDLLEQMPVLQELLYRLMGCLPEGAAYSNYVIQYALNLVLKESIRIYQAINDGMINLVDKFFEMQRFDAIKALEIYKRGGQQTERLSEFYDACKGLEFSRSMKLPPLEQPPQSFLTSMEQYVRDAPRQSSFSRKDSMDDKDGHGTKKVLALEYKPAEPEEPRAPPEPTQPIENNTFVPDPVPVAAPEKVDFLGLDDAKVDPSVLEESNALALAIVPESNGTSVENGKALDMEAGVTGWELALVTTTSSNDSALNQSKLAGGLDKLTLDSLYDDALNRQAYASAANNSMGYMSPNPFAGNAIVPAVQQDPFLASTKVAPPPNVQLATLAQQQQAMMMQQQAMMMQQQMMGGGGQQMNPYSYGMPYGMPVSNPYQPHPPQNNPFGNPGLL</sequence>
<dbReference type="InterPro" id="IPR013809">
    <property type="entry name" value="ENTH"/>
</dbReference>
<dbReference type="GO" id="GO:0032050">
    <property type="term" value="F:clathrin heavy chain binding"/>
    <property type="evidence" value="ECO:0007669"/>
    <property type="project" value="TreeGrafter"/>
</dbReference>
<keyword evidence="6" id="KW-0472">Membrane</keyword>
<evidence type="ECO:0000256" key="2">
    <source>
        <dbReference type="ARBA" id="ARBA00004555"/>
    </source>
</evidence>
<dbReference type="InterPro" id="IPR014712">
    <property type="entry name" value="ANTH_dom_sf"/>
</dbReference>
<dbReference type="GO" id="GO:0005905">
    <property type="term" value="C:clathrin-coated pit"/>
    <property type="evidence" value="ECO:0007669"/>
    <property type="project" value="UniProtKB-SubCell"/>
</dbReference>
<keyword evidence="12" id="KW-1185">Reference proteome</keyword>
<dbReference type="InterPro" id="IPR048050">
    <property type="entry name" value="ANTH_N_plant"/>
</dbReference>
<dbReference type="InterPro" id="IPR011417">
    <property type="entry name" value="ANTH_dom"/>
</dbReference>
<evidence type="ECO:0000256" key="9">
    <source>
        <dbReference type="SAM" id="MobiDB-lite"/>
    </source>
</evidence>
<evidence type="ECO:0000256" key="5">
    <source>
        <dbReference type="ARBA" id="ARBA00023034"/>
    </source>
</evidence>
<feature type="region of interest" description="Disordered" evidence="9">
    <location>
        <begin position="547"/>
        <end position="566"/>
    </location>
</feature>
<dbReference type="EMBL" id="JABFUD020000009">
    <property type="protein sequence ID" value="KAI5075359.1"/>
    <property type="molecule type" value="Genomic_DNA"/>
</dbReference>
<dbReference type="SMART" id="SM00273">
    <property type="entry name" value="ENTH"/>
    <property type="match status" value="1"/>
</dbReference>
<dbReference type="Proteomes" id="UP000886520">
    <property type="component" value="Chromosome 9"/>
</dbReference>
<evidence type="ECO:0000256" key="7">
    <source>
        <dbReference type="ARBA" id="ARBA00023176"/>
    </source>
</evidence>
<accession>A0A9D4UWV7</accession>
<evidence type="ECO:0000313" key="12">
    <source>
        <dbReference type="Proteomes" id="UP000886520"/>
    </source>
</evidence>
<dbReference type="FunFam" id="1.20.58.150:FF:000005">
    <property type="entry name" value="putative clathrin assembly protein At2g25430"/>
    <property type="match status" value="1"/>
</dbReference>
<dbReference type="GO" id="GO:0006900">
    <property type="term" value="P:vesicle budding from membrane"/>
    <property type="evidence" value="ECO:0007669"/>
    <property type="project" value="TreeGrafter"/>
</dbReference>
<dbReference type="InterPro" id="IPR008942">
    <property type="entry name" value="ENTH_VHS"/>
</dbReference>
<dbReference type="Gene3D" id="1.20.58.150">
    <property type="entry name" value="ANTH domain"/>
    <property type="match status" value="1"/>
</dbReference>
<dbReference type="CDD" id="cd03564">
    <property type="entry name" value="ANTH_N"/>
    <property type="match status" value="1"/>
</dbReference>
<dbReference type="PANTHER" id="PTHR22951">
    <property type="entry name" value="CLATHRIN ASSEMBLY PROTEIN"/>
    <property type="match status" value="1"/>
</dbReference>
<dbReference type="SUPFAM" id="SSF48464">
    <property type="entry name" value="ENTH/VHS domain"/>
    <property type="match status" value="1"/>
</dbReference>
<keyword evidence="4" id="KW-0254">Endocytosis</keyword>
<dbReference type="AlphaFoldDB" id="A0A9D4UWV7"/>
<dbReference type="PANTHER" id="PTHR22951:SF5">
    <property type="entry name" value="PHOSPHATIDYLINOSITOL-BINDING CLATHRIN ASSEMBLY PROTEIN LAP"/>
    <property type="match status" value="1"/>
</dbReference>
<dbReference type="GO" id="GO:0005794">
    <property type="term" value="C:Golgi apparatus"/>
    <property type="evidence" value="ECO:0007669"/>
    <property type="project" value="UniProtKB-SubCell"/>
</dbReference>
<reference evidence="11" key="1">
    <citation type="submission" date="2021-01" db="EMBL/GenBank/DDBJ databases">
        <title>Adiantum capillus-veneris genome.</title>
        <authorList>
            <person name="Fang Y."/>
            <person name="Liao Q."/>
        </authorList>
    </citation>
    <scope>NUCLEOTIDE SEQUENCE</scope>
    <source>
        <strain evidence="11">H3</strain>
        <tissue evidence="11">Leaf</tissue>
    </source>
</reference>
<keyword evidence="8" id="KW-0968">Cytoplasmic vesicle</keyword>
<evidence type="ECO:0000256" key="4">
    <source>
        <dbReference type="ARBA" id="ARBA00022583"/>
    </source>
</evidence>
<evidence type="ECO:0000256" key="1">
    <source>
        <dbReference type="ARBA" id="ARBA00004132"/>
    </source>
</evidence>
<comment type="subcellular location">
    <subcellularLocation>
        <location evidence="1">Cytoplasmic vesicle</location>
        <location evidence="1">Clathrin-coated vesicle</location>
    </subcellularLocation>
    <subcellularLocation>
        <location evidence="2">Golgi apparatus</location>
    </subcellularLocation>
    <subcellularLocation>
        <location evidence="3">Membrane</location>
        <location evidence="3">Clathrin-coated pit</location>
    </subcellularLocation>
</comment>